<dbReference type="AlphaFoldDB" id="A0A1Q5UB70"/>
<dbReference type="PANTHER" id="PTHR42749:SF1">
    <property type="entry name" value="CELL SHAPE-DETERMINING PROTEIN MREB"/>
    <property type="match status" value="1"/>
</dbReference>
<dbReference type="Gene3D" id="3.30.420.40">
    <property type="match status" value="1"/>
</dbReference>
<gene>
    <name evidence="1" type="ORF">PENSUB_4996</name>
</gene>
<dbReference type="Proteomes" id="UP000186955">
    <property type="component" value="Unassembled WGS sequence"/>
</dbReference>
<keyword evidence="2" id="KW-1185">Reference proteome</keyword>
<accession>A0A1Q5UB70</accession>
<evidence type="ECO:0000313" key="2">
    <source>
        <dbReference type="Proteomes" id="UP000186955"/>
    </source>
</evidence>
<dbReference type="PANTHER" id="PTHR42749">
    <property type="entry name" value="CELL SHAPE-DETERMINING PROTEIN MREB"/>
    <property type="match status" value="1"/>
</dbReference>
<dbReference type="InterPro" id="IPR043129">
    <property type="entry name" value="ATPase_NBD"/>
</dbReference>
<evidence type="ECO:0000313" key="1">
    <source>
        <dbReference type="EMBL" id="OKP09725.1"/>
    </source>
</evidence>
<evidence type="ECO:0008006" key="3">
    <source>
        <dbReference type="Google" id="ProtNLM"/>
    </source>
</evidence>
<dbReference type="EMBL" id="MNBE01000474">
    <property type="protein sequence ID" value="OKP09725.1"/>
    <property type="molecule type" value="Genomic_DNA"/>
</dbReference>
<organism evidence="1 2">
    <name type="scientific">Penicillium subrubescens</name>
    <dbReference type="NCBI Taxonomy" id="1316194"/>
    <lineage>
        <taxon>Eukaryota</taxon>
        <taxon>Fungi</taxon>
        <taxon>Dikarya</taxon>
        <taxon>Ascomycota</taxon>
        <taxon>Pezizomycotina</taxon>
        <taxon>Eurotiomycetes</taxon>
        <taxon>Eurotiomycetidae</taxon>
        <taxon>Eurotiales</taxon>
        <taxon>Aspergillaceae</taxon>
        <taxon>Penicillium</taxon>
    </lineage>
</organism>
<comment type="caution">
    <text evidence="1">The sequence shown here is derived from an EMBL/GenBank/DDBJ whole genome shotgun (WGS) entry which is preliminary data.</text>
</comment>
<proteinExistence type="predicted"/>
<sequence length="211" mass="24161">MSEKEVLIIRGQGDGQDGWSPDIVVGVDFGMTYTGVAYSSAPEWLPPKTIQRWPGKLPGELSNKVPTCIEYDEESGNVKNWGFLCDPEDKSCKVKEFFKLHLAPQYHDDYPGCPTRLEAQCWFRDYIQCIYRHIVSHFVSTIPQFVSRHVEFLFSVPTTWKDVRMVEETRKILKQVVCSKTPMHRVSIGLTEAEAAAVYAGNEHYHVRNAF</sequence>
<name>A0A1Q5UB70_9EURO</name>
<dbReference type="STRING" id="1316194.A0A1Q5UB70"/>
<dbReference type="SUPFAM" id="SSF53067">
    <property type="entry name" value="Actin-like ATPase domain"/>
    <property type="match status" value="1"/>
</dbReference>
<protein>
    <recommendedName>
        <fullName evidence="3">Heat shock 70 kDa protein 12B</fullName>
    </recommendedName>
</protein>
<reference evidence="1 2" key="1">
    <citation type="submission" date="2016-10" db="EMBL/GenBank/DDBJ databases">
        <title>Genome sequence of the ascomycete fungus Penicillium subrubescens.</title>
        <authorList>
            <person name="De Vries R.P."/>
            <person name="Peng M."/>
            <person name="Dilokpimol A."/>
            <person name="Hilden K."/>
            <person name="Makela M.R."/>
            <person name="Grigoriev I."/>
            <person name="Riley R."/>
            <person name="Granchi Z."/>
        </authorList>
    </citation>
    <scope>NUCLEOTIDE SEQUENCE [LARGE SCALE GENOMIC DNA]</scope>
    <source>
        <strain evidence="1 2">CBS 132785</strain>
    </source>
</reference>